<dbReference type="AlphaFoldDB" id="A0ABD5GML1"/>
<keyword evidence="1" id="KW-0472">Membrane</keyword>
<keyword evidence="1" id="KW-1133">Transmembrane helix</keyword>
<reference evidence="2 3" key="1">
    <citation type="submission" date="2023-10" db="EMBL/GenBank/DDBJ databases">
        <title>Production of high quality cheese from raw caw milk (raw cheese).</title>
        <authorList>
            <person name="Samouris G."/>
        </authorList>
    </citation>
    <scope>NUCLEOTIDE SEQUENCE [LARGE SCALE GENOMIC DNA]</scope>
    <source>
        <strain evidence="2 3">MRS-5</strain>
    </source>
</reference>
<dbReference type="EMBL" id="JAWHVN010000024">
    <property type="protein sequence ID" value="MDV2618271.1"/>
    <property type="molecule type" value="Genomic_DNA"/>
</dbReference>
<evidence type="ECO:0000313" key="2">
    <source>
        <dbReference type="EMBL" id="MDV2618271.1"/>
    </source>
</evidence>
<name>A0ABD5GML1_9LACT</name>
<gene>
    <name evidence="2" type="ORF">RZO27_03880</name>
</gene>
<dbReference type="RefSeq" id="WP_317070677.1">
    <property type="nucleotide sequence ID" value="NZ_JAWHVN010000024.1"/>
</dbReference>
<accession>A0ABD5GML1</accession>
<sequence length="160" mass="18846">MKESRSLAFFRALKYGYFVDGFSGFFWMSVNVGLNILCTKYLLKYLAQNTIGSQVSKYSFIESFVYLVLALWMVLGCLLIPISCQYWYHLLRDRSLDHMNPSARNSMMVHKEIMADWNRINAGCIGTLFYFIWDLSGIFIKGQFLALTWLFWVKKTIKFY</sequence>
<feature type="transmembrane region" description="Helical" evidence="1">
    <location>
        <begin position="24"/>
        <end position="43"/>
    </location>
</feature>
<comment type="caution">
    <text evidence="2">The sequence shown here is derived from an EMBL/GenBank/DDBJ whole genome shotgun (WGS) entry which is preliminary data.</text>
</comment>
<dbReference type="Proteomes" id="UP001186159">
    <property type="component" value="Unassembled WGS sequence"/>
</dbReference>
<keyword evidence="1" id="KW-0812">Transmembrane</keyword>
<proteinExistence type="predicted"/>
<evidence type="ECO:0000256" key="1">
    <source>
        <dbReference type="SAM" id="Phobius"/>
    </source>
</evidence>
<feature type="transmembrane region" description="Helical" evidence="1">
    <location>
        <begin position="128"/>
        <end position="152"/>
    </location>
</feature>
<protein>
    <submittedName>
        <fullName evidence="2">Uncharacterized protein</fullName>
    </submittedName>
</protein>
<organism evidence="2 3">
    <name type="scientific">Lactococcus lactis</name>
    <dbReference type="NCBI Taxonomy" id="1358"/>
    <lineage>
        <taxon>Bacteria</taxon>
        <taxon>Bacillati</taxon>
        <taxon>Bacillota</taxon>
        <taxon>Bacilli</taxon>
        <taxon>Lactobacillales</taxon>
        <taxon>Streptococcaceae</taxon>
        <taxon>Lactococcus</taxon>
    </lineage>
</organism>
<feature type="transmembrane region" description="Helical" evidence="1">
    <location>
        <begin position="64"/>
        <end position="88"/>
    </location>
</feature>
<evidence type="ECO:0000313" key="3">
    <source>
        <dbReference type="Proteomes" id="UP001186159"/>
    </source>
</evidence>